<keyword evidence="1" id="KW-0732">Signal</keyword>
<evidence type="ECO:0000256" key="1">
    <source>
        <dbReference type="SAM" id="SignalP"/>
    </source>
</evidence>
<feature type="non-terminal residue" evidence="2">
    <location>
        <position position="1"/>
    </location>
</feature>
<protein>
    <submittedName>
        <fullName evidence="2">Uncharacterized protein</fullName>
    </submittedName>
</protein>
<sequence length="83" mass="9335">CAQEILSLFMLAIAAEIKKVGGDTFDRPPTDMATSDRTRVPRTIENTVFRDMAREIVKTGIAYDIPEAYMLIIPAFARYNLLP</sequence>
<feature type="signal peptide" evidence="1">
    <location>
        <begin position="1"/>
        <end position="22"/>
    </location>
</feature>
<dbReference type="EMBL" id="JAULSU010000001">
    <property type="protein sequence ID" value="KAK0634195.1"/>
    <property type="molecule type" value="Genomic_DNA"/>
</dbReference>
<comment type="caution">
    <text evidence="2">The sequence shown here is derived from an EMBL/GenBank/DDBJ whole genome shotgun (WGS) entry which is preliminary data.</text>
</comment>
<accession>A0AA39XIB7</accession>
<evidence type="ECO:0000313" key="3">
    <source>
        <dbReference type="Proteomes" id="UP001175000"/>
    </source>
</evidence>
<organism evidence="2 3">
    <name type="scientific">Immersiella caudata</name>
    <dbReference type="NCBI Taxonomy" id="314043"/>
    <lineage>
        <taxon>Eukaryota</taxon>
        <taxon>Fungi</taxon>
        <taxon>Dikarya</taxon>
        <taxon>Ascomycota</taxon>
        <taxon>Pezizomycotina</taxon>
        <taxon>Sordariomycetes</taxon>
        <taxon>Sordariomycetidae</taxon>
        <taxon>Sordariales</taxon>
        <taxon>Lasiosphaeriaceae</taxon>
        <taxon>Immersiella</taxon>
    </lineage>
</organism>
<name>A0AA39XIB7_9PEZI</name>
<evidence type="ECO:0000313" key="2">
    <source>
        <dbReference type="EMBL" id="KAK0634195.1"/>
    </source>
</evidence>
<feature type="chain" id="PRO_5041425294" evidence="1">
    <location>
        <begin position="23"/>
        <end position="83"/>
    </location>
</feature>
<gene>
    <name evidence="2" type="ORF">B0T14DRAFT_386544</name>
</gene>
<keyword evidence="3" id="KW-1185">Reference proteome</keyword>
<reference evidence="2" key="1">
    <citation type="submission" date="2023-06" db="EMBL/GenBank/DDBJ databases">
        <title>Genome-scale phylogeny and comparative genomics of the fungal order Sordariales.</title>
        <authorList>
            <consortium name="Lawrence Berkeley National Laboratory"/>
            <person name="Hensen N."/>
            <person name="Bonometti L."/>
            <person name="Westerberg I."/>
            <person name="Brannstrom I.O."/>
            <person name="Guillou S."/>
            <person name="Cros-Aarteil S."/>
            <person name="Calhoun S."/>
            <person name="Haridas S."/>
            <person name="Kuo A."/>
            <person name="Mondo S."/>
            <person name="Pangilinan J."/>
            <person name="Riley R."/>
            <person name="Labutti K."/>
            <person name="Andreopoulos B."/>
            <person name="Lipzen A."/>
            <person name="Chen C."/>
            <person name="Yanf M."/>
            <person name="Daum C."/>
            <person name="Ng V."/>
            <person name="Clum A."/>
            <person name="Steindorff A."/>
            <person name="Ohm R."/>
            <person name="Martin F."/>
            <person name="Silar P."/>
            <person name="Natvig D."/>
            <person name="Lalanne C."/>
            <person name="Gautier V."/>
            <person name="Ament-Velasquez S.L."/>
            <person name="Kruys A."/>
            <person name="Hutchinson M.I."/>
            <person name="Powell A.J."/>
            <person name="Barry K."/>
            <person name="Miller A.N."/>
            <person name="Grigoriev I.V."/>
            <person name="Debuchy R."/>
            <person name="Gladieux P."/>
            <person name="Thoren M.H."/>
            <person name="Johannesson H."/>
        </authorList>
    </citation>
    <scope>NUCLEOTIDE SEQUENCE</scope>
    <source>
        <strain evidence="2">CBS 606.72</strain>
    </source>
</reference>
<dbReference type="Proteomes" id="UP001175000">
    <property type="component" value="Unassembled WGS sequence"/>
</dbReference>
<dbReference type="AlphaFoldDB" id="A0AA39XIB7"/>
<feature type="non-terminal residue" evidence="2">
    <location>
        <position position="83"/>
    </location>
</feature>
<proteinExistence type="predicted"/>